<comment type="caution">
    <text evidence="2">The sequence shown here is derived from an EMBL/GenBank/DDBJ whole genome shotgun (WGS) entry which is preliminary data.</text>
</comment>
<reference evidence="3 4" key="1">
    <citation type="submission" date="2017-01" db="EMBL/GenBank/DDBJ databases">
        <title>The cable genome- insights into the physiology and evolution of filamentous bacteria capable of sulfide oxidation via long distance electron transfer.</title>
        <authorList>
            <person name="Schreiber L."/>
            <person name="Bjerg J.T."/>
            <person name="Boggild A."/>
            <person name="Van De Vossenberg J."/>
            <person name="Meysman F."/>
            <person name="Nielsen L.P."/>
            <person name="Schramm A."/>
            <person name="Kjeldsen K.U."/>
        </authorList>
    </citation>
    <scope>NUCLEOTIDE SEQUENCE [LARGE SCALE GENOMIC DNA]</scope>
    <source>
        <strain evidence="1">A2</strain>
        <strain evidence="2">A3</strain>
    </source>
</reference>
<gene>
    <name evidence="1" type="ORF">VT99_10047</name>
    <name evidence="2" type="ORF">VU00_10524</name>
</gene>
<dbReference type="EMBL" id="MTKR01000052">
    <property type="protein sequence ID" value="RWX50588.1"/>
    <property type="molecule type" value="Genomic_DNA"/>
</dbReference>
<protein>
    <submittedName>
        <fullName evidence="2">Uncharacterized protein</fullName>
    </submittedName>
</protein>
<organism evidence="2 4">
    <name type="scientific">Candidatus Electrothrix marina</name>
    <dbReference type="NCBI Taxonomy" id="1859130"/>
    <lineage>
        <taxon>Bacteria</taxon>
        <taxon>Pseudomonadati</taxon>
        <taxon>Thermodesulfobacteriota</taxon>
        <taxon>Desulfobulbia</taxon>
        <taxon>Desulfobulbales</taxon>
        <taxon>Desulfobulbaceae</taxon>
        <taxon>Candidatus Electrothrix</taxon>
    </lineage>
</organism>
<name>A0A3S3RDI1_9BACT</name>
<evidence type="ECO:0000313" key="4">
    <source>
        <dbReference type="Proteomes" id="UP000287615"/>
    </source>
</evidence>
<evidence type="ECO:0000313" key="2">
    <source>
        <dbReference type="EMBL" id="RWX50588.1"/>
    </source>
</evidence>
<dbReference type="Proteomes" id="UP000286862">
    <property type="component" value="Unassembled WGS sequence"/>
</dbReference>
<sequence>MQYDLHSETIFNIDKIYYLWAGQGTHSSMEFFGIMCEKDAFTFVYSQGMIF</sequence>
<proteinExistence type="predicted"/>
<dbReference type="Proteomes" id="UP000287615">
    <property type="component" value="Unassembled WGS sequence"/>
</dbReference>
<dbReference type="EMBL" id="MTKQ01000004">
    <property type="protein sequence ID" value="RWX49398.1"/>
    <property type="molecule type" value="Genomic_DNA"/>
</dbReference>
<dbReference type="AlphaFoldDB" id="A0A3S3RDI1"/>
<evidence type="ECO:0000313" key="1">
    <source>
        <dbReference type="EMBL" id="RWX49398.1"/>
    </source>
</evidence>
<evidence type="ECO:0000313" key="3">
    <source>
        <dbReference type="Proteomes" id="UP000286862"/>
    </source>
</evidence>
<accession>A0A3S3RDI1</accession>